<protein>
    <recommendedName>
        <fullName evidence="2">YHYH domain-containing protein</fullName>
    </recommendedName>
</protein>
<accession>A0A8T1EU98</accession>
<keyword evidence="1" id="KW-0732">Signal</keyword>
<dbReference type="Pfam" id="PF14240">
    <property type="entry name" value="YHYH"/>
    <property type="match status" value="1"/>
</dbReference>
<dbReference type="VEuPathDB" id="FungiDB:PC110_g7138"/>
<comment type="caution">
    <text evidence="3">The sequence shown here is derived from an EMBL/GenBank/DDBJ whole genome shotgun (WGS) entry which is preliminary data.</text>
</comment>
<feature type="signal peptide" evidence="1">
    <location>
        <begin position="1"/>
        <end position="23"/>
    </location>
</feature>
<evidence type="ECO:0000313" key="4">
    <source>
        <dbReference type="Proteomes" id="UP000736787"/>
    </source>
</evidence>
<organism evidence="3 4">
    <name type="scientific">Phytophthora cactorum</name>
    <dbReference type="NCBI Taxonomy" id="29920"/>
    <lineage>
        <taxon>Eukaryota</taxon>
        <taxon>Sar</taxon>
        <taxon>Stramenopiles</taxon>
        <taxon>Oomycota</taxon>
        <taxon>Peronosporomycetes</taxon>
        <taxon>Peronosporales</taxon>
        <taxon>Peronosporaceae</taxon>
        <taxon>Phytophthora</taxon>
    </lineage>
</organism>
<proteinExistence type="predicted"/>
<sequence>MESLLALQLYLVTFLLFLSPTNPIEPVPQAADADTVVNAGTSKSIRLDANLLIPDGGELLLNIQVPHEPIQIRPKGPAKVLRVYSDHVDGKFGVGEVINIFVKFTSPVKLSGSGSPYLVLKTGCHASSCHIKEIQRLRCMATKGKFAVGFGSQKVGNIPWDASAKVFAAYLKRMNRINKVSVKYSIDEDRACTFFGNNITVTFESMNIAGTDGDLVEMTGDATNAVGDGIVLGHVMYSPLVTPTAWEIRKGVLVPDRKALFVAQTAPDTLKFGYTVQKGDNTTALEYANSDSLALSLRAITGVRIVNDDGAYTIANTILPPPGFDGDWERGIGTSLSKNSALEIDVTPPFVKTVTSPHDDGTFGIGEEILVHVYFSQPIEVTGLPTVVLETGAVDRIIPFNQVVAGNIAEFKYIVQSMDTSPDLTYTGTTALQLNGGSIKRKSTTPTTNAVLKLPVNGETGSLSVNKNMVIDTTKPKILSVTTTAKDGVYTAGDDIPVIVTFDMPVVVTGAPQLLLSTGSVDLFPGQFVLEAPKFTSNETVVFPSYYLGLSTISSKGLQFKIDGQILTVDSVLRDEVTMIEKYTGTKVDPAALSLRANVPIYTPGYRPAKYSSGSGTKMLTFMYTVQIGDISTRLAYISTSALQLGSGSVKRLSTTPFTNADLTLAAPGTSGSLSASAVLVINTGAPRVTQVKAITRDGVYKAGDEIYFEVIFNLPVVVSPVASLLTNIASAGVERLAVSSEGSGTTSLKFKFDCQEDDQATVLDVKNVNSLRTAYGSILGWIRRKSAAPMLPAVLDLPLAGLISKGISINQGCEVVTDVSTSHEEGTYGVGESIDILVKYSASVSVDITGGVPTLVTTTGNRAVYQYGTGTKTLVFNYVVQQSDISGQVFYPDRFSLKTNGAVIKGLTSSALSSTLLPLPELSQLKIMDNLFVEILPPVVKEVSTRTQDQVITIGDTIVVFVSFNYPIYVPPLSVGAGAPTLLLNVGTGNGIASSYVAAEDFAVYFSFTVAAGQSTSKLSYFGRSALKCTGGNGLNKDPGQNAGPPTAVLFGDLFVTSWAEMSSTTNTRQIRVKSFDLQQFPPLSSFEDGGGVSSTVNFDSTMDASSPELVTFSSKLYLVWVEASTATNNPPQIRVAVLASRSNLNSPAQWTFVDAKPATNSGINKLSTANAGGPRAVVHKSKLYVAWNENPSGVAQIRVAVFNGVDIAPGWTFIDGNQNARGLNYAASQPAQNVRLCSCGSKGSTAKNLYAAWSEISTLSGTAQIRVAVQTGPDSLPNWKFIDGNAVTGLNIDTQKIAKSPSIQCTGGSSVVIGWQETTGISGSVIFIKIFNGDFTTPQWTRLDGGKGLNFDTTQPAQNLKLSIQMLGTTETLFATWDEMDSTGTATQIRVAKLLTGTTSWRFLDGGAKLSAINDDVSHATSRPILALRQSQDTVITAWLETHSNGRSHIRGSVLESSVKEWQPISQGCILRKSTTSVKSANLILPELNSPGSLDFGNSVRVETSKPTVQNVSLAGDIYSSITSVNTIQTIDVFNVASIKQGEYKLIYGNTMETSCISWNAPATGTGSIQSALQSTTGMALQVSVTQDTTAFHDGYRYTITFIFPSMGILPLQVKTAPDAKCLKFKCDPASTRFSCNLGLIQPNQNSDIRTAAGVVDAVVRFSFPVVIPTGIPKLSIDTGLTVRDAMYTTRSALQEFDVGINMASSVLGGGFRLAYGDFSSGVGVAPIYTTDCIQPFLNAEDGEQEIQSKLEEIAVINTIGIRSISRRKFLSGYRYIIEFRNSGDMLDLVPADSSTCPGIAASTQTIDIRADSEILSGEVKVQLGDTKSGCIPWNIRARGSSNSMEAFLKNLESDRIISVQVVKDPSAYVHGVKYYARFSNLVDAKTPLLAFLDPTCAVFTCNQINGAAGACTGLSVTSNADFTVTRAESESISFRYVAQSSDEATSLTYKSSSSLTGTILRSSMNPILTASLTLPPPTALVAQDGVTSMAVVRSDKIPVVSRVYSSTNDDTYTAGDVIIVLVEFSEKVLVVGKPILELNSKGEALYISGSGTNVLKFYYEIQSGEASADLNYASEAALRTFTFPISKITCALCSGSGIDADTTLPALASATSLAGNNALVVDTTIPIVALISSSRADTAIGDIGYGPGDIVDIIVTFSTVVSVTGTPSLTLNSGGKAKFTYAGYRQLVDIGVNAVVPVTSGQFAIVYDGEISGCIDFDDASSTAATSLKSRLLEFKAIARIGILSVTMTKKKNGNRFEVLFDSTKVVDVPLSIELAISDMCDPLQPSSAAQETLISRTTDNQIVFHYSVGVGDTAAVLNVVSTSITLNPGTASILRQSGSPVIVANVALPASTSPQNLAQTKTLKIDGTPATISDIISDSAVGTYGVGFPTVASPLTVAPGEILFHLGFTRPVAVIGIPTVELATGSLRPSGEFIPNRFAKFVNQPQPNQVAFLYHIEPDDYSTNLAFPSVNVLSGANIYCVSSTMSVRASLILPKLTISNGIIKIDAYSVPAAVKLASSHKDGVYGAGELIEIQVSFSKQIVLLSGLNRNQDWHARYPVALEFKRDIYIMWTERDDMHAPTKSFLYLRVFSSDTLDVVPITSVSAINRVPNTFIEKVAMTVWKQNLYAAWDEGGLLYCALFEGIPSINPWTLIPNMGINKNMAMAASDPVLLVYNLELVVVWREKALPVGSSALVGQIRVAVFNYETDAPLWIFHDGNQLDSGLNKNKLMDADDPVAVVYRGRMYVSWTEMNSDGAYEIVIARRNIQTRDFSTWTYLDALPSTYPAYSFLSAYKPQFAVRRRGIEDMSLLVSWYRDTVTSNVSEVITGQVLDLDWEASVTGSIPQTINAAEASTTVNNVNPNSIEQKFVTCGDNIYSSWLDLEGNNDDAAYVVKLATLPSGADVYTGWTQAVNQSNMNHNPKRDVMDSFLVCSTSSTVNSLPGLVWTEYDGYSIKLRFRHYALVPRTPGATSTTYGETIAGAPVLMLATQSNPLGYATCIDKSGLTTTMLSFTYMVQPGESSPQLEILGQDALKLNGAVIRDISGKDPDFTLFPDSANLRSLSYNSKLAISTTPPTVISVTSTNPSGEYGVGQVLEIQVTFSGPVVVVKGDPASPPTLSLRSDELHLLTSSQGIATYAGGSGSSVLTFEYTTVQQDYCEQLDYMDTASLALNGSTWAIKRNATRPTTDAVLTLPPVRTANSLSGSRTIVIKPTQPSVVKVTSSTPDGTYYPGDIILVDVIFSLPVVVFGFPVLLLKTGGDTATRAFLKSGNGTVKLTFEYDIKIGDKSARLDVVDDRIGDDQAYFVMSLLLEGYAEIKRASTNPFTIAVTALPAPGLSGSLSFSKIIIVDSTPPTVIDIRSAAVDGTYDIGEQVDVSLIFSHAVVVTGIPEIILNVPSEYSRTAVYTDGSGTNILRFSYFPKEGDNSRNLALDILDENSLILRPLLRGKELLQNPAEILCRSSNPVLRADIKLPIPGVAVRSDAVLSLVGNNRKIFVRTDGFRVKAIQSDVPSGIYSPGQRIVLSVSTAVPSLQASNTLRLPGALGSLSFNSALRIDALSPRITSVSSGSANGVYGAGQVIDIAITFSEAILVPSGATPRLMLAIASNTAVNALLGISSEPYATYTGGSGTNILQFAYSVRVGDMALPLEYAGIDALSLTIQSAQLTAVGKKYRYASMRLPVPGATGSLSNNRDIHIDTLEPPRVISVGSLMADGIYTAGDTLTISVTFSTPVIVSGSPPMLLLNTGNPDTSNTDKKAVYVSGSGSSVLLFAYKVHIGDNVDRLEYKPCPVAERSAFIQRKWDKLVRCSSTSNALQLGGISSSIKRSSTVPVTDAVLDLPEVNDWAELRVVTTDGDVVYVTQIEPTTGTEKNELPILENEFSISHQRAAINIYSNGLPSHDTNLYEKIKEQKYFIELQRFPTLQSQALNLSRIADAFSGVFLNGVLFKNSNKSAKSTDECGGAIDADGHYFYVNLPTCFLAAIHEPREAVVSLTGQITRPPSVIVAYALDGFPIYGYYDENGELPSDLDECHGHMRRDGQYAYHLVPPTTSASPFIPCLKGIASPSQLSVFRYPADISAIEGLSLSELTKFNSFVIDENPGIYQVDTWLNPDNVSVVYTSTSVIVRSNGVPSGSYGPFPNAYNRYSVYEQDYIFQFPRSPVSAATTTSLPRDIPIGVMVNGVPFFAANSDFYGGIVVDTKNPSYKLLDKCNGLVDTGGDYRYYASPDCLLHELGDKAGQPSPLIGFAFDGFPLYGPYGENGQTPNDLDACNGRVGEDGTYRYHVTLGAPYLLGCFRGNPSIDQKNLDAASDLYRSLSYAHALRINTDRPQITHVFTNKRPGVYVTGESVDVVVEWSTPVQVVGIPSLSIQNSSRVATYDASRSSKTQTVFLYLVKTDDVNLEDFSYDAHAAIQLNGGRIARFATIPVLDADLELTPSDLHDIALIRSRTSGISSKFQLVRDLRVVLRGLYHPRAQDLRARVFHGNRESIIFDGCCTTRDAFGVPDVPNVLTNRAQLASEARNPTSGVGWDYSFSDFEGVKNLALNGGATALQSSISGTCGPMNAIDGRIRGVSVSRQTVARTLPANDVKESSWWELRLVDVATIGTIRIWIADNDPSVPVDVFILRVNSSDGISAVTGDFTLTFTTQDNKQLETESVSHNAVAMIADEKARVTASGIGHGESIQAKLLALGDVVPRLLITREPRDAALSRNGAFTWHITFLDNPRAVLSVGVNNVCGGTGVVKIGAPLSIDDDSDPIVYRNEESSKPSAGTSVRDTEQSMFPFWVLLFDSSAVMDVESFADAYARAIFSYRVDERHTNRSVISVVPPLGTKAQYVRLVAELPRGVLSIAEVEVFTEQNHVLSQYAGGTPVRTAYHPGGKTWSPEEPFRYTFRGMPSEGSWTLAIMDMAVNGSNLAPPRPNSTAGGISDWVLYFTNQAGETVSYFMDFQAQLHALPRHGTLYVGLDETERDHLDIDGNGLLDSIEADAYLRRYSPNTYADLSANIRDRELKEFMLSYEEYGAVQVLRDASERQLRLPSSVCDAECLAAIKLDPYFYVGLEGDKALKLLRVIGERVVKYVPDAGFRGLDAFTFSVAVTGQESRVLGTIQLTVKECEDPECRMSSFLLHRSTR</sequence>
<feature type="chain" id="PRO_5035758170" description="YHYH domain-containing protein" evidence="1">
    <location>
        <begin position="24"/>
        <end position="5134"/>
    </location>
</feature>
<reference evidence="3" key="1">
    <citation type="submission" date="2018-10" db="EMBL/GenBank/DDBJ databases">
        <title>Effector identification in a new, highly contiguous assembly of the strawberry crown rot pathogen Phytophthora cactorum.</title>
        <authorList>
            <person name="Armitage A.D."/>
            <person name="Nellist C.F."/>
            <person name="Bates H."/>
            <person name="Vickerstaff R.J."/>
            <person name="Harrison R.J."/>
        </authorList>
    </citation>
    <scope>NUCLEOTIDE SEQUENCE</scope>
    <source>
        <strain evidence="3">4040</strain>
    </source>
</reference>
<dbReference type="Gene3D" id="2.60.120.260">
    <property type="entry name" value="Galactose-binding domain-like"/>
    <property type="match status" value="1"/>
</dbReference>
<evidence type="ECO:0000259" key="2">
    <source>
        <dbReference type="Pfam" id="PF14240"/>
    </source>
</evidence>
<dbReference type="InterPro" id="IPR025924">
    <property type="entry name" value="YHYH_dom"/>
</dbReference>
<dbReference type="Proteomes" id="UP000736787">
    <property type="component" value="Unassembled WGS sequence"/>
</dbReference>
<evidence type="ECO:0000313" key="3">
    <source>
        <dbReference type="EMBL" id="KAG2955564.1"/>
    </source>
</evidence>
<dbReference type="VEuPathDB" id="FungiDB:PC110_g16385"/>
<name>A0A8T1EU98_9STRA</name>
<gene>
    <name evidence="3" type="ORF">PC117_g356</name>
</gene>
<evidence type="ECO:0000256" key="1">
    <source>
        <dbReference type="SAM" id="SignalP"/>
    </source>
</evidence>
<dbReference type="PANTHER" id="PTHR30289">
    <property type="entry name" value="UNCHARACTERIZED PROTEIN YBCL-RELATED"/>
    <property type="match status" value="1"/>
</dbReference>
<feature type="domain" description="YHYH" evidence="2">
    <location>
        <begin position="4158"/>
        <end position="4263"/>
    </location>
</feature>
<dbReference type="EMBL" id="RCMK01000004">
    <property type="protein sequence ID" value="KAG2955564.1"/>
    <property type="molecule type" value="Genomic_DNA"/>
</dbReference>
<dbReference type="PANTHER" id="PTHR30289:SF1">
    <property type="entry name" value="PEBP (PHOSPHATIDYLETHANOLAMINE-BINDING PROTEIN) FAMILY PROTEIN"/>
    <property type="match status" value="1"/>
</dbReference>